<accession>A0A4Y9Z4L5</accession>
<organism evidence="1 2">
    <name type="scientific">Dentipellis fragilis</name>
    <dbReference type="NCBI Taxonomy" id="205917"/>
    <lineage>
        <taxon>Eukaryota</taxon>
        <taxon>Fungi</taxon>
        <taxon>Dikarya</taxon>
        <taxon>Basidiomycota</taxon>
        <taxon>Agaricomycotina</taxon>
        <taxon>Agaricomycetes</taxon>
        <taxon>Russulales</taxon>
        <taxon>Hericiaceae</taxon>
        <taxon>Dentipellis</taxon>
    </lineage>
</organism>
<reference evidence="1 2" key="1">
    <citation type="submission" date="2019-02" db="EMBL/GenBank/DDBJ databases">
        <title>Genome sequencing of the rare red list fungi Dentipellis fragilis.</title>
        <authorList>
            <person name="Buettner E."/>
            <person name="Kellner H."/>
        </authorList>
    </citation>
    <scope>NUCLEOTIDE SEQUENCE [LARGE SCALE GENOMIC DNA]</scope>
    <source>
        <strain evidence="1 2">DSM 105465</strain>
    </source>
</reference>
<proteinExistence type="predicted"/>
<dbReference type="AlphaFoldDB" id="A0A4Y9Z4L5"/>
<protein>
    <submittedName>
        <fullName evidence="1">Uncharacterized protein</fullName>
    </submittedName>
</protein>
<evidence type="ECO:0000313" key="1">
    <source>
        <dbReference type="EMBL" id="TFY68279.1"/>
    </source>
</evidence>
<sequence length="79" mass="8220">MDHELTDCAVQAPKCLTLAADGPNLLLSGVHDARRVFTVATPSLAMSPLGQKAEMTAGKKAAREGAGDEWVTAMARTAP</sequence>
<name>A0A4Y9Z4L5_9AGAM</name>
<dbReference type="Proteomes" id="UP000298327">
    <property type="component" value="Unassembled WGS sequence"/>
</dbReference>
<comment type="caution">
    <text evidence="1">The sequence shown here is derived from an EMBL/GenBank/DDBJ whole genome shotgun (WGS) entry which is preliminary data.</text>
</comment>
<evidence type="ECO:0000313" key="2">
    <source>
        <dbReference type="Proteomes" id="UP000298327"/>
    </source>
</evidence>
<keyword evidence="2" id="KW-1185">Reference proteome</keyword>
<gene>
    <name evidence="1" type="ORF">EVG20_g3630</name>
</gene>
<dbReference type="EMBL" id="SEOQ01000167">
    <property type="protein sequence ID" value="TFY68279.1"/>
    <property type="molecule type" value="Genomic_DNA"/>
</dbReference>